<dbReference type="EMBL" id="OZ022406">
    <property type="protein sequence ID" value="CAK9437089.1"/>
    <property type="molecule type" value="Genomic_DNA"/>
</dbReference>
<feature type="region of interest" description="Disordered" evidence="8">
    <location>
        <begin position="387"/>
        <end position="456"/>
    </location>
</feature>
<proteinExistence type="inferred from homology"/>
<evidence type="ECO:0000256" key="2">
    <source>
        <dbReference type="ARBA" id="ARBA00004609"/>
    </source>
</evidence>
<keyword evidence="10" id="KW-1185">Reference proteome</keyword>
<keyword evidence="6" id="KW-0732">Signal</keyword>
<evidence type="ECO:0000256" key="5">
    <source>
        <dbReference type="ARBA" id="ARBA00022525"/>
    </source>
</evidence>
<dbReference type="SUPFAM" id="SSF52058">
    <property type="entry name" value="L domain-like"/>
    <property type="match status" value="2"/>
</dbReference>
<evidence type="ECO:0000256" key="6">
    <source>
        <dbReference type="ARBA" id="ARBA00022729"/>
    </source>
</evidence>
<evidence type="ECO:0008006" key="11">
    <source>
        <dbReference type="Google" id="ProtNLM"/>
    </source>
</evidence>
<reference evidence="9 10" key="1">
    <citation type="submission" date="2024-03" db="EMBL/GenBank/DDBJ databases">
        <authorList>
            <person name="Brejova B."/>
        </authorList>
    </citation>
    <scope>NUCLEOTIDE SEQUENCE [LARGE SCALE GENOMIC DNA]</scope>
    <source>
        <strain evidence="9 10">CBS 14171</strain>
    </source>
</reference>
<feature type="compositionally biased region" description="Gly residues" evidence="8">
    <location>
        <begin position="440"/>
        <end position="449"/>
    </location>
</feature>
<dbReference type="InterPro" id="IPR036941">
    <property type="entry name" value="Rcpt_L-dom_sf"/>
</dbReference>
<dbReference type="Gene3D" id="3.80.20.20">
    <property type="entry name" value="Receptor L-domain"/>
    <property type="match status" value="1"/>
</dbReference>
<accession>A0ABP0ZGK1</accession>
<keyword evidence="5" id="KW-0964">Secreted</keyword>
<protein>
    <recommendedName>
        <fullName evidence="11">Receptor L-domain domain-containing protein</fullName>
    </recommendedName>
</protein>
<dbReference type="PANTHER" id="PTHR31018">
    <property type="entry name" value="SPORULATION-SPECIFIC PROTEIN-RELATED"/>
    <property type="match status" value="1"/>
</dbReference>
<evidence type="ECO:0000256" key="3">
    <source>
        <dbReference type="ARBA" id="ARBA00005798"/>
    </source>
</evidence>
<organism evidence="9 10">
    <name type="scientific">Lodderomyces beijingensis</name>
    <dbReference type="NCBI Taxonomy" id="1775926"/>
    <lineage>
        <taxon>Eukaryota</taxon>
        <taxon>Fungi</taxon>
        <taxon>Dikarya</taxon>
        <taxon>Ascomycota</taxon>
        <taxon>Saccharomycotina</taxon>
        <taxon>Pichiomycetes</taxon>
        <taxon>Debaryomycetaceae</taxon>
        <taxon>Candida/Lodderomyces clade</taxon>
        <taxon>Lodderomyces</taxon>
    </lineage>
</organism>
<evidence type="ECO:0000313" key="10">
    <source>
        <dbReference type="Proteomes" id="UP001497383"/>
    </source>
</evidence>
<keyword evidence="4" id="KW-0134">Cell wall</keyword>
<feature type="compositionally biased region" description="Gly residues" evidence="8">
    <location>
        <begin position="405"/>
        <end position="417"/>
    </location>
</feature>
<comment type="subcellular location">
    <subcellularLocation>
        <location evidence="2">Cell membrane</location>
        <topology evidence="2">Lipid-anchor</topology>
        <topology evidence="2">GPI-anchor</topology>
    </subcellularLocation>
    <subcellularLocation>
        <location evidence="1">Secreted</location>
        <location evidence="1">Cell wall</location>
    </subcellularLocation>
</comment>
<evidence type="ECO:0000313" key="9">
    <source>
        <dbReference type="EMBL" id="CAK9437089.1"/>
    </source>
</evidence>
<keyword evidence="7" id="KW-0325">Glycoprotein</keyword>
<evidence type="ECO:0000256" key="4">
    <source>
        <dbReference type="ARBA" id="ARBA00022512"/>
    </source>
</evidence>
<evidence type="ECO:0000256" key="1">
    <source>
        <dbReference type="ARBA" id="ARBA00004191"/>
    </source>
</evidence>
<gene>
    <name evidence="9" type="ORF">LODBEIA_P15240</name>
</gene>
<evidence type="ECO:0000256" key="7">
    <source>
        <dbReference type="ARBA" id="ARBA00023180"/>
    </source>
</evidence>
<dbReference type="InterPro" id="IPR051648">
    <property type="entry name" value="CWI-Assembly_Regulator"/>
</dbReference>
<dbReference type="RefSeq" id="XP_066828462.1">
    <property type="nucleotide sequence ID" value="XM_066971422.1"/>
</dbReference>
<feature type="compositionally biased region" description="Polar residues" evidence="8">
    <location>
        <begin position="425"/>
        <end position="438"/>
    </location>
</feature>
<dbReference type="Proteomes" id="UP001497383">
    <property type="component" value="Chromosome 2"/>
</dbReference>
<comment type="similarity">
    <text evidence="3">Belongs to the SPS2 family.</text>
</comment>
<dbReference type="PANTHER" id="PTHR31018:SF3">
    <property type="entry name" value="RECEPTOR PROTEIN-TYROSINE KINASE"/>
    <property type="match status" value="1"/>
</dbReference>
<evidence type="ECO:0000256" key="8">
    <source>
        <dbReference type="SAM" id="MobiDB-lite"/>
    </source>
</evidence>
<name>A0ABP0ZGK1_9ASCO</name>
<dbReference type="GeneID" id="92206720"/>
<sequence>MVQPVPEDASTFESSQVLEQIQQLPEFNQLIAGFEEMEELEYQGQQQQKEDKEEEKKLPPQCRKSEIYIHSLQDLNNIIDCETIVGDIIISEFNYPIITLTKLNTLKGNLTIFKSPELVRIESPHLTTIDGWFKLFELTSLALISFPSLKKVQVLCWEILPILSNVQFHNEIQGIESITISDTSLTGFSGFLTNELKRLDINNNRFMDNVECNVETISEYFHLSSNSKEMKVNLPNLKNVKEISIKNVDILQLENLEKVENSMKLQDNYFKSLKFPKLKLVGGTLNLAKNSKLVSIDTPQLEEIAGGLMIINNAKISKVNSFPNLKIIGGALEVKGAIDDISLKEIKLIKGSAIVASTSPAFDCGKWAKSEILLVVRGGKIECTNANNEKTTARTRENGGKQQNNGGGGSGGGGQNGRGDKSGSAQSKKNNNGTSSGLKQAGGNGGGGETSTNGASMRIPALQPSISLTRNIVGLILVAWLCLDQL</sequence>